<name>D2RDM3_ARCPA</name>
<dbReference type="PaxDb" id="572546-Arcpr_1162"/>
<protein>
    <recommendedName>
        <fullName evidence="1">AAA domain-containing protein</fullName>
    </recommendedName>
</protein>
<dbReference type="PANTHER" id="PTHR34704">
    <property type="entry name" value="ATPASE"/>
    <property type="match status" value="1"/>
</dbReference>
<dbReference type="GeneID" id="8739844"/>
<sequence>MAIIPRRELEDALKDYKWLLIYGRRKTGKTFYVRERAKYDRYFITTRNKTLVDVDKGEEFTQREFQKILPLLIREERIVIDEFHRLDEPIFSTLQALSGRGRIILITSTMHYFRNLIKSPLLGLLELKEVGLVDPRDAIAFAHRLGLRGKDLLEVACIVREPWLAQKVERYRRKVIEHIKEELKVYVPYLIGEVFTEEDVELTTRYSAILSSIANGKVYSSEISSYLFSRGLIDKDNPGLISQYLRNLIQMGLIKAIPVEGRRRKAFQYRHVSPITDFAYYLNEKYGFFEADIDENRVKMIFAERIPKYMEWFFEDFLVKIFGLQPVKIAKPELEVDIALREYKRIKVVAEVKWKKNIDEKELRSIEEKLSKFNARRILIVPCKDSLKRFPEDVEVWDWSDFLEMLK</sequence>
<gene>
    <name evidence="2" type="ordered locus">Arcpr_1162</name>
</gene>
<accession>D2RDM3</accession>
<feature type="domain" description="AAA" evidence="1">
    <location>
        <begin position="17"/>
        <end position="111"/>
    </location>
</feature>
<dbReference type="KEGG" id="apo:Arcpr_1162"/>
<proteinExistence type="predicted"/>
<dbReference type="InterPro" id="IPR041682">
    <property type="entry name" value="AAA_14"/>
</dbReference>
<keyword evidence="3" id="KW-1185">Reference proteome</keyword>
<dbReference type="EMBL" id="CP001857">
    <property type="protein sequence ID" value="ADB58217.1"/>
    <property type="molecule type" value="Genomic_DNA"/>
</dbReference>
<evidence type="ECO:0000313" key="2">
    <source>
        <dbReference type="EMBL" id="ADB58217.1"/>
    </source>
</evidence>
<dbReference type="RefSeq" id="WP_012940553.1">
    <property type="nucleotide sequence ID" value="NC_013741.1"/>
</dbReference>
<dbReference type="HOGENOM" id="CLU_671970_0_0_2"/>
<dbReference type="eggNOG" id="arCOG03166">
    <property type="taxonomic scope" value="Archaea"/>
</dbReference>
<dbReference type="AlphaFoldDB" id="D2RDM3"/>
<organism evidence="2 3">
    <name type="scientific">Archaeoglobus profundus (strain DSM 5631 / JCM 9629 / NBRC 100127 / Av18)</name>
    <dbReference type="NCBI Taxonomy" id="572546"/>
    <lineage>
        <taxon>Archaea</taxon>
        <taxon>Methanobacteriati</taxon>
        <taxon>Methanobacteriota</taxon>
        <taxon>Archaeoglobi</taxon>
        <taxon>Archaeoglobales</taxon>
        <taxon>Archaeoglobaceae</taxon>
        <taxon>Archaeoglobus</taxon>
    </lineage>
</organism>
<dbReference type="OrthoDB" id="132045at2157"/>
<dbReference type="Proteomes" id="UP000001901">
    <property type="component" value="Chromosome"/>
</dbReference>
<evidence type="ECO:0000259" key="1">
    <source>
        <dbReference type="Pfam" id="PF13173"/>
    </source>
</evidence>
<dbReference type="InterPro" id="IPR027417">
    <property type="entry name" value="P-loop_NTPase"/>
</dbReference>
<dbReference type="SUPFAM" id="SSF52540">
    <property type="entry name" value="P-loop containing nucleoside triphosphate hydrolases"/>
    <property type="match status" value="1"/>
</dbReference>
<evidence type="ECO:0000313" key="3">
    <source>
        <dbReference type="Proteomes" id="UP000001901"/>
    </source>
</evidence>
<dbReference type="Pfam" id="PF13173">
    <property type="entry name" value="AAA_14"/>
    <property type="match status" value="1"/>
</dbReference>
<reference evidence="2 3" key="1">
    <citation type="journal article" date="2010" name="Stand. Genomic Sci.">
        <title>Complete genome sequence of Archaeoglobus profundus type strain (AV18).</title>
        <authorList>
            <person name="von Jan M."/>
            <person name="Lapidus A."/>
            <person name="Del Rio T.G."/>
            <person name="Copeland A."/>
            <person name="Tice H."/>
            <person name="Cheng J.F."/>
            <person name="Lucas S."/>
            <person name="Chen F."/>
            <person name="Nolan M."/>
            <person name="Goodwin L."/>
            <person name="Han C."/>
            <person name="Pitluck S."/>
            <person name="Liolios K."/>
            <person name="Ivanova N."/>
            <person name="Mavromatis K."/>
            <person name="Ovchinnikova G."/>
            <person name="Chertkov O."/>
            <person name="Pati A."/>
            <person name="Chen A."/>
            <person name="Palaniappan K."/>
            <person name="Land M."/>
            <person name="Hauser L."/>
            <person name="Chang Y.J."/>
            <person name="Jeffries C.D."/>
            <person name="Saunders E."/>
            <person name="Brettin T."/>
            <person name="Detter J.C."/>
            <person name="Chain P."/>
            <person name="Eichinger K."/>
            <person name="Huber H."/>
            <person name="Spring S."/>
            <person name="Rohde M."/>
            <person name="Goker M."/>
            <person name="Wirth R."/>
            <person name="Woyke T."/>
            <person name="Bristow J."/>
            <person name="Eisen J.A."/>
            <person name="Markowitz V."/>
            <person name="Hugenholtz P."/>
            <person name="Kyrpides N.C."/>
            <person name="Klenk H.P."/>
        </authorList>
    </citation>
    <scope>NUCLEOTIDE SEQUENCE [LARGE SCALE GENOMIC DNA]</scope>
    <source>
        <strain evidence="3">DSM 5631 / JCM 9629 / NBRC 100127 / Av18</strain>
    </source>
</reference>
<dbReference type="PANTHER" id="PTHR34704:SF1">
    <property type="entry name" value="ATPASE"/>
    <property type="match status" value="1"/>
</dbReference>